<dbReference type="Proteomes" id="UP001472677">
    <property type="component" value="Unassembled WGS sequence"/>
</dbReference>
<evidence type="ECO:0000313" key="2">
    <source>
        <dbReference type="Proteomes" id="UP001472677"/>
    </source>
</evidence>
<comment type="caution">
    <text evidence="1">The sequence shown here is derived from an EMBL/GenBank/DDBJ whole genome shotgun (WGS) entry which is preliminary data.</text>
</comment>
<reference evidence="1 2" key="1">
    <citation type="journal article" date="2024" name="G3 (Bethesda)">
        <title>Genome assembly of Hibiscus sabdariffa L. provides insights into metabolisms of medicinal natural products.</title>
        <authorList>
            <person name="Kim T."/>
        </authorList>
    </citation>
    <scope>NUCLEOTIDE SEQUENCE [LARGE SCALE GENOMIC DNA]</scope>
    <source>
        <strain evidence="1">TK-2024</strain>
        <tissue evidence="1">Old leaves</tissue>
    </source>
</reference>
<keyword evidence="2" id="KW-1185">Reference proteome</keyword>
<evidence type="ECO:0000313" key="1">
    <source>
        <dbReference type="EMBL" id="KAK8505525.1"/>
    </source>
</evidence>
<dbReference type="EMBL" id="JBBPBM010000126">
    <property type="protein sequence ID" value="KAK8505525.1"/>
    <property type="molecule type" value="Genomic_DNA"/>
</dbReference>
<sequence>MAIGLIENERGSLDRVSSIVRRASSATPVPVVNKTFFLLLLGLRLSFKGSTFFGSFGQGLGKAWLEDDKGMDGDLPYRWVPILIADECACLAPFDLSGMKPRQVEGK</sequence>
<protein>
    <submittedName>
        <fullName evidence="1">Uncharacterized protein</fullName>
    </submittedName>
</protein>
<organism evidence="1 2">
    <name type="scientific">Hibiscus sabdariffa</name>
    <name type="common">roselle</name>
    <dbReference type="NCBI Taxonomy" id="183260"/>
    <lineage>
        <taxon>Eukaryota</taxon>
        <taxon>Viridiplantae</taxon>
        <taxon>Streptophyta</taxon>
        <taxon>Embryophyta</taxon>
        <taxon>Tracheophyta</taxon>
        <taxon>Spermatophyta</taxon>
        <taxon>Magnoliopsida</taxon>
        <taxon>eudicotyledons</taxon>
        <taxon>Gunneridae</taxon>
        <taxon>Pentapetalae</taxon>
        <taxon>rosids</taxon>
        <taxon>malvids</taxon>
        <taxon>Malvales</taxon>
        <taxon>Malvaceae</taxon>
        <taxon>Malvoideae</taxon>
        <taxon>Hibiscus</taxon>
    </lineage>
</organism>
<name>A0ABR2BGI5_9ROSI</name>
<accession>A0ABR2BGI5</accession>
<proteinExistence type="predicted"/>
<gene>
    <name evidence="1" type="ORF">V6N12_075867</name>
</gene>